<sequence length="116" mass="13059">MFWFLSCLQVSHGSIHTHKAYVCYFLDSMDPNCTTLQRHLNLELQPDAFLKGFLKLWASPANPSYGTSLLVTAGTEAKRGLDTATYQAIFDGYRDPPFKEANSYSTTVLQYLAVLQ</sequence>
<proteinExistence type="predicted"/>
<evidence type="ECO:0000313" key="1">
    <source>
        <dbReference type="EMBL" id="QBZ55434.1"/>
    </source>
</evidence>
<dbReference type="AlphaFoldDB" id="A0A4P7N5Y4"/>
<reference evidence="1 2" key="1">
    <citation type="journal article" date="2019" name="Mol. Biol. Evol.">
        <title>Blast fungal genomes show frequent chromosomal changes, gene gains and losses, and effector gene turnover.</title>
        <authorList>
            <person name="Gomez Luciano L.B."/>
            <person name="Jason Tsai I."/>
            <person name="Chuma I."/>
            <person name="Tosa Y."/>
            <person name="Chen Y.H."/>
            <person name="Li J.Y."/>
            <person name="Li M.Y."/>
            <person name="Jade Lu M.Y."/>
            <person name="Nakayashiki H."/>
            <person name="Li W.H."/>
        </authorList>
    </citation>
    <scope>NUCLEOTIDE SEQUENCE [LARGE SCALE GENOMIC DNA]</scope>
    <source>
        <strain evidence="1">MZ5-1-6</strain>
    </source>
</reference>
<organism evidence="1 2">
    <name type="scientific">Pyricularia oryzae</name>
    <name type="common">Rice blast fungus</name>
    <name type="synonym">Magnaporthe oryzae</name>
    <dbReference type="NCBI Taxonomy" id="318829"/>
    <lineage>
        <taxon>Eukaryota</taxon>
        <taxon>Fungi</taxon>
        <taxon>Dikarya</taxon>
        <taxon>Ascomycota</taxon>
        <taxon>Pezizomycotina</taxon>
        <taxon>Sordariomycetes</taxon>
        <taxon>Sordariomycetidae</taxon>
        <taxon>Magnaporthales</taxon>
        <taxon>Pyriculariaceae</taxon>
        <taxon>Pyricularia</taxon>
    </lineage>
</organism>
<name>A0A4P7N5Y4_PYROR</name>
<dbReference type="Proteomes" id="UP000294847">
    <property type="component" value="Chromosome 2"/>
</dbReference>
<gene>
    <name evidence="1" type="ORF">PoMZ_00331</name>
</gene>
<evidence type="ECO:0000313" key="2">
    <source>
        <dbReference type="Proteomes" id="UP000294847"/>
    </source>
</evidence>
<protein>
    <submittedName>
        <fullName evidence="1">Uncharacterized protein</fullName>
    </submittedName>
</protein>
<accession>A0A4P7N5Y4</accession>
<dbReference type="EMBL" id="CP034205">
    <property type="protein sequence ID" value="QBZ55434.1"/>
    <property type="molecule type" value="Genomic_DNA"/>
</dbReference>